<feature type="region of interest" description="Disordered" evidence="1">
    <location>
        <begin position="77"/>
        <end position="102"/>
    </location>
</feature>
<dbReference type="AlphaFoldDB" id="A0A6C0LAN6"/>
<protein>
    <submittedName>
        <fullName evidence="3">Uncharacterized protein</fullName>
    </submittedName>
</protein>
<keyword evidence="2" id="KW-0812">Transmembrane</keyword>
<accession>A0A6C0LAN6</accession>
<organism evidence="3">
    <name type="scientific">viral metagenome</name>
    <dbReference type="NCBI Taxonomy" id="1070528"/>
    <lineage>
        <taxon>unclassified sequences</taxon>
        <taxon>metagenomes</taxon>
        <taxon>organismal metagenomes</taxon>
    </lineage>
</organism>
<reference evidence="3" key="1">
    <citation type="journal article" date="2020" name="Nature">
        <title>Giant virus diversity and host interactions through global metagenomics.</title>
        <authorList>
            <person name="Schulz F."/>
            <person name="Roux S."/>
            <person name="Paez-Espino D."/>
            <person name="Jungbluth S."/>
            <person name="Walsh D.A."/>
            <person name="Denef V.J."/>
            <person name="McMahon K.D."/>
            <person name="Konstantinidis K.T."/>
            <person name="Eloe-Fadrosh E.A."/>
            <person name="Kyrpides N.C."/>
            <person name="Woyke T."/>
        </authorList>
    </citation>
    <scope>NUCLEOTIDE SEQUENCE</scope>
    <source>
        <strain evidence="3">GVMAG-M-3300027770-17</strain>
    </source>
</reference>
<proteinExistence type="predicted"/>
<evidence type="ECO:0000256" key="2">
    <source>
        <dbReference type="SAM" id="Phobius"/>
    </source>
</evidence>
<evidence type="ECO:0000313" key="3">
    <source>
        <dbReference type="EMBL" id="QHU28039.1"/>
    </source>
</evidence>
<keyword evidence="2" id="KW-1133">Transmembrane helix</keyword>
<feature type="transmembrane region" description="Helical" evidence="2">
    <location>
        <begin position="7"/>
        <end position="23"/>
    </location>
</feature>
<sequence length="143" mass="16009">MKFSQSEYLIIGIIILYVAFFTHPPPQFIQRLFANPFGHIGMLLLLVYVSTRFNLVVCLLLGLAYLLSSNPTLEYFEDPKKKEDKKEEKEQPSSGAPEPDIKGALGKIMAMQGKDVTKPPPQVNVPKPSTPSNVNKTEHFSAF</sequence>
<feature type="transmembrane region" description="Helical" evidence="2">
    <location>
        <begin position="43"/>
        <end position="67"/>
    </location>
</feature>
<name>A0A6C0LAN6_9ZZZZ</name>
<feature type="region of interest" description="Disordered" evidence="1">
    <location>
        <begin position="114"/>
        <end position="143"/>
    </location>
</feature>
<keyword evidence="2" id="KW-0472">Membrane</keyword>
<feature type="compositionally biased region" description="Basic and acidic residues" evidence="1">
    <location>
        <begin position="77"/>
        <end position="91"/>
    </location>
</feature>
<dbReference type="EMBL" id="MN740468">
    <property type="protein sequence ID" value="QHU28039.1"/>
    <property type="molecule type" value="Genomic_DNA"/>
</dbReference>
<evidence type="ECO:0000256" key="1">
    <source>
        <dbReference type="SAM" id="MobiDB-lite"/>
    </source>
</evidence>